<dbReference type="InterPro" id="IPR009057">
    <property type="entry name" value="Homeodomain-like_sf"/>
</dbReference>
<dbReference type="PROSITE" id="PS00041">
    <property type="entry name" value="HTH_ARAC_FAMILY_1"/>
    <property type="match status" value="1"/>
</dbReference>
<evidence type="ECO:0000256" key="2">
    <source>
        <dbReference type="ARBA" id="ARBA00023125"/>
    </source>
</evidence>
<dbReference type="PROSITE" id="PS01124">
    <property type="entry name" value="HTH_ARAC_FAMILY_2"/>
    <property type="match status" value="1"/>
</dbReference>
<protein>
    <submittedName>
        <fullName evidence="5">HTH-type transcriptional activator Btr</fullName>
    </submittedName>
</protein>
<dbReference type="PANTHER" id="PTHR43280">
    <property type="entry name" value="ARAC-FAMILY TRANSCRIPTIONAL REGULATOR"/>
    <property type="match status" value="1"/>
</dbReference>
<keyword evidence="1" id="KW-0805">Transcription regulation</keyword>
<dbReference type="EMBL" id="SNRX01000027">
    <property type="protein sequence ID" value="KAA6301129.1"/>
    <property type="molecule type" value="Genomic_DNA"/>
</dbReference>
<evidence type="ECO:0000256" key="1">
    <source>
        <dbReference type="ARBA" id="ARBA00023015"/>
    </source>
</evidence>
<feature type="domain" description="HTH araC/xylS-type" evidence="4">
    <location>
        <begin position="204"/>
        <end position="302"/>
    </location>
</feature>
<name>A0A5M8NYR1_9BACT</name>
<comment type="caution">
    <text evidence="5">The sequence shown here is derived from an EMBL/GenBank/DDBJ whole genome shotgun (WGS) entry which is preliminary data.</text>
</comment>
<keyword evidence="2" id="KW-0238">DNA-binding</keyword>
<evidence type="ECO:0000259" key="4">
    <source>
        <dbReference type="PROSITE" id="PS01124"/>
    </source>
</evidence>
<reference evidence="5 6" key="1">
    <citation type="submission" date="2019-03" db="EMBL/GenBank/DDBJ databases">
        <title>Single cell metagenomics reveals metabolic interactions within the superorganism composed of flagellate Streblomastix strix and complex community of Bacteroidetes bacteria on its surface.</title>
        <authorList>
            <person name="Treitli S.C."/>
            <person name="Kolisko M."/>
            <person name="Husnik F."/>
            <person name="Keeling P."/>
            <person name="Hampl V."/>
        </authorList>
    </citation>
    <scope>NUCLEOTIDE SEQUENCE [LARGE SCALE GENOMIC DNA]</scope>
    <source>
        <strain evidence="5">St1</strain>
    </source>
</reference>
<dbReference type="InterPro" id="IPR018060">
    <property type="entry name" value="HTH_AraC"/>
</dbReference>
<evidence type="ECO:0000256" key="3">
    <source>
        <dbReference type="ARBA" id="ARBA00023163"/>
    </source>
</evidence>
<sequence length="310" mass="35661">MPLNFARNDLFLLLMKNITGSILEVIPLSEKDCFYIADRHKTEFTYPIHSHAEFELNFIAHAPGVKRIVGDSIEVIGEYDLVLIGGKGLEHVWEQHECVSKDIREITIQFSADLFSSAFLEKNQFASIRKMLQDAQKGLAFSMPAILNVYHLLDKLASKQEGFDAFLIFFQILNQLSLYNGEARILSSSSFAKIDVHSNSRRIQKTQKFINEHYQEEIRLEQLADLVGMTPVAFSRFFKLHTSKTLSDYIIDIRLGHVTRLLIDTTMSVSETCYAGGFNNLSNFNRIFKKKKEVSPKEFRENFHKKKLVI</sequence>
<accession>A0A5M8NYR1</accession>
<dbReference type="Gene3D" id="1.10.10.60">
    <property type="entry name" value="Homeodomain-like"/>
    <property type="match status" value="2"/>
</dbReference>
<dbReference type="InterPro" id="IPR018062">
    <property type="entry name" value="HTH_AraC-typ_CS"/>
</dbReference>
<organism evidence="5 6">
    <name type="scientific">Candidatus Ordinivivax streblomastigis</name>
    <dbReference type="NCBI Taxonomy" id="2540710"/>
    <lineage>
        <taxon>Bacteria</taxon>
        <taxon>Pseudomonadati</taxon>
        <taxon>Bacteroidota</taxon>
        <taxon>Bacteroidia</taxon>
        <taxon>Bacteroidales</taxon>
        <taxon>Candidatus Ordinivivax</taxon>
    </lineage>
</organism>
<evidence type="ECO:0000313" key="6">
    <source>
        <dbReference type="Proteomes" id="UP000324575"/>
    </source>
</evidence>
<dbReference type="GO" id="GO:0003700">
    <property type="term" value="F:DNA-binding transcription factor activity"/>
    <property type="evidence" value="ECO:0007669"/>
    <property type="project" value="InterPro"/>
</dbReference>
<evidence type="ECO:0000313" key="5">
    <source>
        <dbReference type="EMBL" id="KAA6301129.1"/>
    </source>
</evidence>
<gene>
    <name evidence="5" type="ORF">EZS26_002735</name>
</gene>
<dbReference type="Proteomes" id="UP000324575">
    <property type="component" value="Unassembled WGS sequence"/>
</dbReference>
<dbReference type="PANTHER" id="PTHR43280:SF27">
    <property type="entry name" value="TRANSCRIPTIONAL REGULATOR MTLR"/>
    <property type="match status" value="1"/>
</dbReference>
<dbReference type="GO" id="GO:0043565">
    <property type="term" value="F:sequence-specific DNA binding"/>
    <property type="evidence" value="ECO:0007669"/>
    <property type="project" value="InterPro"/>
</dbReference>
<keyword evidence="3" id="KW-0804">Transcription</keyword>
<dbReference type="Pfam" id="PF12833">
    <property type="entry name" value="HTH_18"/>
    <property type="match status" value="1"/>
</dbReference>
<dbReference type="SUPFAM" id="SSF46689">
    <property type="entry name" value="Homeodomain-like"/>
    <property type="match status" value="2"/>
</dbReference>
<proteinExistence type="predicted"/>
<dbReference type="SMART" id="SM00342">
    <property type="entry name" value="HTH_ARAC"/>
    <property type="match status" value="1"/>
</dbReference>
<dbReference type="AlphaFoldDB" id="A0A5M8NYR1"/>